<dbReference type="PANTHER" id="PTHR33594:SF1">
    <property type="entry name" value="HD_PDEASE DOMAIN-CONTAINING PROTEIN"/>
    <property type="match status" value="1"/>
</dbReference>
<name>A0A969PN24_9BACI</name>
<dbReference type="EMBL" id="JAATHJ010000007">
    <property type="protein sequence ID" value="NJP37235.1"/>
    <property type="molecule type" value="Genomic_DNA"/>
</dbReference>
<evidence type="ECO:0000259" key="1">
    <source>
        <dbReference type="SMART" id="SM00471"/>
    </source>
</evidence>
<reference evidence="2 3" key="1">
    <citation type="submission" date="2020-03" db="EMBL/GenBank/DDBJ databases">
        <title>Assessment of the enzymatic potential of alkaline-tolerant lipase obtained from Bacillus luteus H11 (technogenic soil) for the bioremediation of saline soils contaminated with petroleum substances.</title>
        <authorList>
            <person name="Kalwasinska A."/>
        </authorList>
    </citation>
    <scope>NUCLEOTIDE SEQUENCE [LARGE SCALE GENOMIC DNA]</scope>
    <source>
        <strain evidence="2 3">H11</strain>
    </source>
</reference>
<dbReference type="SUPFAM" id="SSF109604">
    <property type="entry name" value="HD-domain/PDEase-like"/>
    <property type="match status" value="1"/>
</dbReference>
<evidence type="ECO:0000313" key="3">
    <source>
        <dbReference type="Proteomes" id="UP000752012"/>
    </source>
</evidence>
<dbReference type="InterPro" id="IPR006674">
    <property type="entry name" value="HD_domain"/>
</dbReference>
<protein>
    <submittedName>
        <fullName evidence="2">HD domain-containing protein</fullName>
    </submittedName>
</protein>
<feature type="domain" description="HD/PDEase" evidence="1">
    <location>
        <begin position="23"/>
        <end position="133"/>
    </location>
</feature>
<dbReference type="CDD" id="cd00077">
    <property type="entry name" value="HDc"/>
    <property type="match status" value="1"/>
</dbReference>
<dbReference type="InterPro" id="IPR003607">
    <property type="entry name" value="HD/PDEase_dom"/>
</dbReference>
<gene>
    <name evidence="2" type="ORF">HCN83_06495</name>
</gene>
<organism evidence="2 3">
    <name type="scientific">Alkalicoccus luteus</name>
    <dbReference type="NCBI Taxonomy" id="1237094"/>
    <lineage>
        <taxon>Bacteria</taxon>
        <taxon>Bacillati</taxon>
        <taxon>Bacillota</taxon>
        <taxon>Bacilli</taxon>
        <taxon>Bacillales</taxon>
        <taxon>Bacillaceae</taxon>
        <taxon>Alkalicoccus</taxon>
    </lineage>
</organism>
<comment type="caution">
    <text evidence="2">The sequence shown here is derived from an EMBL/GenBank/DDBJ whole genome shotgun (WGS) entry which is preliminary data.</text>
</comment>
<dbReference type="AlphaFoldDB" id="A0A969PN24"/>
<dbReference type="Proteomes" id="UP000752012">
    <property type="component" value="Unassembled WGS sequence"/>
</dbReference>
<evidence type="ECO:0000313" key="2">
    <source>
        <dbReference type="EMBL" id="NJP37235.1"/>
    </source>
</evidence>
<accession>A0A969PN24</accession>
<dbReference type="PANTHER" id="PTHR33594">
    <property type="entry name" value="SUPERFAMILY HYDROLASE, PUTATIVE (AFU_ORTHOLOGUE AFUA_1G03035)-RELATED"/>
    <property type="match status" value="1"/>
</dbReference>
<proteinExistence type="predicted"/>
<dbReference type="Pfam" id="PF01966">
    <property type="entry name" value="HD"/>
    <property type="match status" value="1"/>
</dbReference>
<dbReference type="RefSeq" id="WP_168005639.1">
    <property type="nucleotide sequence ID" value="NZ_JAATHJ010000007.1"/>
</dbReference>
<keyword evidence="3" id="KW-1185">Reference proteome</keyword>
<dbReference type="SMART" id="SM00471">
    <property type="entry name" value="HDc"/>
    <property type="match status" value="1"/>
</dbReference>
<sequence>MEDHYELINEAWKTAELYFSGDSSGHDIDHSRRVHKLALHLCHAEGGKSSITELIAILHDIGDHKLDSDKGTELIRQLGYRFPAKAGILHEVLEECARISFSKGGIPLTLEGKIVQDADRLDSIGAIGVARCFMFAGNRGHRLTDDRRSAVQHFYDKLLKIKDTLHTDRARQEAERRHAFLNLFLNELEQDLDPPAENNLS</sequence>
<dbReference type="Gene3D" id="1.10.3210.50">
    <property type="match status" value="1"/>
</dbReference>